<accession>A0A3B0TFC7</accession>
<protein>
    <recommendedName>
        <fullName evidence="1">SPOR domain-containing protein</fullName>
    </recommendedName>
</protein>
<dbReference type="Pfam" id="PF18174">
    <property type="entry name" value="HU-CCDC81_bac_1"/>
    <property type="match status" value="1"/>
</dbReference>
<dbReference type="Gene3D" id="3.30.70.1070">
    <property type="entry name" value="Sporulation related repeat"/>
    <property type="match status" value="1"/>
</dbReference>
<name>A0A3B0TFC7_9ZZZZ</name>
<organism evidence="2">
    <name type="scientific">hydrothermal vent metagenome</name>
    <dbReference type="NCBI Taxonomy" id="652676"/>
    <lineage>
        <taxon>unclassified sequences</taxon>
        <taxon>metagenomes</taxon>
        <taxon>ecological metagenomes</taxon>
    </lineage>
</organism>
<dbReference type="Pfam" id="PF18175">
    <property type="entry name" value="HU-CCDC81_bac_2"/>
    <property type="match status" value="1"/>
</dbReference>
<dbReference type="PROSITE" id="PS51724">
    <property type="entry name" value="SPOR"/>
    <property type="match status" value="1"/>
</dbReference>
<dbReference type="InterPro" id="IPR040495">
    <property type="entry name" value="HU-CCDC81_bac_1"/>
</dbReference>
<sequence length="321" mass="36652">MVLEHYIAELLYRYNCVTVPHFGAFLTQMKSAAIDKATHTFHPPSKVVSFNEQLVSNDGLLISHMAEIEKTTYEDILKQVAKTVATWKTQLQKGERLSLSNIGELLLNTEGKVQFQPQYQVNYLTSSFGMPSFVSPSVTRETLKEEVMELEEKIPFIITPERRQASSFRPYLKYAAILLLAVSTGLTGFHFFNEKVNDQKLARENAQEQVAKHIQEATFFDTTPLELPAISLKVMTISKEKESINVRVHHIVAGAFRIRKNADRKIRQLKRRGYNATYIGTNDFGLHMVNYDSYTDVDEALNALKSIKRTQSRDAWLLSTK</sequence>
<dbReference type="SUPFAM" id="SSF110997">
    <property type="entry name" value="Sporulation related repeat"/>
    <property type="match status" value="1"/>
</dbReference>
<dbReference type="EMBL" id="UOEL01000078">
    <property type="protein sequence ID" value="VAW12047.1"/>
    <property type="molecule type" value="Genomic_DNA"/>
</dbReference>
<dbReference type="InterPro" id="IPR036680">
    <property type="entry name" value="SPOR-like_sf"/>
</dbReference>
<gene>
    <name evidence="2" type="ORF">MNBD_BACTEROID03-1544</name>
</gene>
<dbReference type="GO" id="GO:0042834">
    <property type="term" value="F:peptidoglycan binding"/>
    <property type="evidence" value="ECO:0007669"/>
    <property type="project" value="InterPro"/>
</dbReference>
<proteinExistence type="predicted"/>
<reference evidence="2" key="1">
    <citation type="submission" date="2018-06" db="EMBL/GenBank/DDBJ databases">
        <authorList>
            <person name="Zhirakovskaya E."/>
        </authorList>
    </citation>
    <scope>NUCLEOTIDE SEQUENCE</scope>
</reference>
<dbReference type="InterPro" id="IPR007730">
    <property type="entry name" value="SPOR-like_dom"/>
</dbReference>
<evidence type="ECO:0000259" key="1">
    <source>
        <dbReference type="PROSITE" id="PS51724"/>
    </source>
</evidence>
<dbReference type="InterPro" id="IPR041268">
    <property type="entry name" value="HU-CCDC81_bac_2"/>
</dbReference>
<dbReference type="AlphaFoldDB" id="A0A3B0TFC7"/>
<evidence type="ECO:0000313" key="2">
    <source>
        <dbReference type="EMBL" id="VAW12047.1"/>
    </source>
</evidence>
<feature type="domain" description="SPOR" evidence="1">
    <location>
        <begin position="243"/>
        <end position="320"/>
    </location>
</feature>
<dbReference type="Pfam" id="PF05036">
    <property type="entry name" value="SPOR"/>
    <property type="match status" value="1"/>
</dbReference>